<sequence>MFMLLNILKPILSIPRTILVSRKFSSDLEAPAGEDIFESAAQMSNLAARLYQASGFNAESHQTPSSTACLLAFQSTHLHLAASARYSQAGRSLLAFNESQKCLRQASKLHYHCQVAAQPGDAGDDTSVSAGLRGGPSYNGDATEASTSNAASSLPSSSTGLAARHFMAHQVLGLYLATLLRSALTHELWGWVEDASCLLKECSQLADQAGSQQIATAATLHQAQIRVHEGATIPEVLHKMPATYLRSLHESKQQLEPPLLLLLALESQVLGELYYCAEDYTAAITHFQNSRNHLTHSHPMQSDAHAAADGTSGALLLLPDGSPLWWGWQSLQCQALLGAAKCLMASSSAAQAPSFNSVESLLEQAEAVVKGPNPKSPYKESCCEEKNSAVQEDSRLLLAASSQLRVLVTCNQPLLRAQILYCRATWFCSHNQQKNCEDGSHRRDSPWTGSGAFIVGLRKVDTEKIANMSLEDRFAAAVCLEDENRELAVLKSAAGRKGRKTVTVPGLSKGVEKPFQKLPKRNVGKQGKPAKTAASKGRVKHNAEVMDPGHFKVTVPTEVGLHRPYSSSRSSAEAAGELLVQSILLGWEAPGGASKALVMLMDLAAGRGCVEAAALCLQLSTGFSLVYQYAGALLLQQGREESDDKRPVPVAVPVASRHAVASDAHSGPQQFLSQCYHQLEISRAVFEKASRGECCCQGTSGPGPASSTKACQVHAGPCNGANTGVPHLLACLECLAGAWLHSASSWLPQGGAACSISVSLSSSPERLVLSRMEPGQVPLLVLLPSSSSSSSSSICSDVILEVPESPCLAQSCEDRADESNPSCVRQILSDLVTVLTKSSESMKNSDSLQLGDNSKAQKLEWWKARLSVDQMMQSYLHRVSADFLGVWRILLIPRNSKINAWVQHATSMHIREIIQEHFDEEQLSSMNRSVLEQVLELFLQHIEILSDGELSSGLEALLVNEDRQATKAEKVWKLMKVIREKHSLMKSEVLGGQTVKETCRDPQAVSPMPAGYKAPSTLSTPHPQGSSVAGTPMQVGNVVPSRRRAGARLSQMVSAPLPSLPAADPEVQQDHLHQPGLDADPEDQQDHLHQPGLDAVAGLAGHNACDVWKGVAAGDSQRTAPVCKQLTAPKPYHKSRAAAQPKRSKATNIHRIIEEDPGCSKDVLSECGVGDLGFGDQKPTDLQSRLGLRRDEPQLTHTSHCKAPMLLILGSQLHCVPWESIPGLRGVEFYRSPSLLISHLMADRFLLSNKHPRPQGEPSTTSTSKVEPSTASAARHSTEELASSLERLTVDPQSTSLHEPASRRHRLNDEKLVPSCKSLREARAEECAPEGLPSRQVSMPEISGSQVAADAVACIQLSRTYYVLNPGGDLTDTQSRFEALFQSQPHWHGASGTHPSSKHLIASLQDHEMFVYCGHGSGEQYMPLPLMRYLPRCAGALLVGCSSGRLRAHGDTYEPTGAVLSYMLAGCPAVVANLWDVTDHDIDRFCDSLLRTWLDSKHVSSQALVKSGARISLEIPLNGVQRPAPDYTDPQHVQQGAMGTCVSMAMTHARSACKLPHLIGAAPVCYGIPTLVTYEQSL</sequence>
<dbReference type="GO" id="GO:0072686">
    <property type="term" value="C:mitotic spindle"/>
    <property type="evidence" value="ECO:0007669"/>
    <property type="project" value="TreeGrafter"/>
</dbReference>
<feature type="region of interest" description="Disordered" evidence="5">
    <location>
        <begin position="519"/>
        <end position="540"/>
    </location>
</feature>
<dbReference type="PANTHER" id="PTHR12792:SF0">
    <property type="entry name" value="SEPARIN"/>
    <property type="match status" value="1"/>
</dbReference>
<evidence type="ECO:0000256" key="1">
    <source>
        <dbReference type="ARBA" id="ARBA00000451"/>
    </source>
</evidence>
<dbReference type="Proteomes" id="UP000232323">
    <property type="component" value="Unassembled WGS sequence"/>
</dbReference>
<feature type="compositionally biased region" description="Low complexity" evidence="5">
    <location>
        <begin position="142"/>
        <end position="154"/>
    </location>
</feature>
<dbReference type="EMBL" id="BEGY01000001">
    <property type="protein sequence ID" value="GAX72830.1"/>
    <property type="molecule type" value="Genomic_DNA"/>
</dbReference>
<evidence type="ECO:0000256" key="2">
    <source>
        <dbReference type="ARBA" id="ARBA00012489"/>
    </source>
</evidence>
<dbReference type="GO" id="GO:0005737">
    <property type="term" value="C:cytoplasm"/>
    <property type="evidence" value="ECO:0007669"/>
    <property type="project" value="TreeGrafter"/>
</dbReference>
<proteinExistence type="predicted"/>
<accession>A0A250WQK5</accession>
<feature type="region of interest" description="Disordered" evidence="5">
    <location>
        <begin position="1249"/>
        <end position="1310"/>
    </location>
</feature>
<dbReference type="STRING" id="1157962.A0A250WQK5"/>
<feature type="compositionally biased region" description="Polar residues" evidence="5">
    <location>
        <begin position="1016"/>
        <end position="1029"/>
    </location>
</feature>
<dbReference type="Pfam" id="PF03568">
    <property type="entry name" value="Separin_C"/>
    <property type="match status" value="2"/>
</dbReference>
<evidence type="ECO:0000256" key="4">
    <source>
        <dbReference type="ARBA" id="ARBA00022829"/>
    </source>
</evidence>
<dbReference type="GO" id="GO:0005634">
    <property type="term" value="C:nucleus"/>
    <property type="evidence" value="ECO:0007669"/>
    <property type="project" value="InterPro"/>
</dbReference>
<evidence type="ECO:0000256" key="5">
    <source>
        <dbReference type="SAM" id="MobiDB-lite"/>
    </source>
</evidence>
<keyword evidence="8" id="KW-1185">Reference proteome</keyword>
<dbReference type="EC" id="3.4.22.49" evidence="2"/>
<comment type="caution">
    <text evidence="7">The sequence shown here is derived from an EMBL/GenBank/DDBJ whole genome shotgun (WGS) entry which is preliminary data.</text>
</comment>
<evidence type="ECO:0000256" key="3">
    <source>
        <dbReference type="ARBA" id="ARBA00022801"/>
    </source>
</evidence>
<name>A0A250WQK5_9CHLO</name>
<dbReference type="GO" id="GO:0006508">
    <property type="term" value="P:proteolysis"/>
    <property type="evidence" value="ECO:0007669"/>
    <property type="project" value="InterPro"/>
</dbReference>
<protein>
    <recommendedName>
        <fullName evidence="2">separase</fullName>
        <ecNumber evidence="2">3.4.22.49</ecNumber>
    </recommendedName>
</protein>
<reference evidence="7 8" key="1">
    <citation type="submission" date="2017-08" db="EMBL/GenBank/DDBJ databases">
        <title>Acidophilic green algal genome provides insights into adaptation to an acidic environment.</title>
        <authorList>
            <person name="Hirooka S."/>
            <person name="Hirose Y."/>
            <person name="Kanesaki Y."/>
            <person name="Higuchi S."/>
            <person name="Fujiwara T."/>
            <person name="Onuma R."/>
            <person name="Era A."/>
            <person name="Ohbayashi R."/>
            <person name="Uzuka A."/>
            <person name="Nozaki H."/>
            <person name="Yoshikawa H."/>
            <person name="Miyagishima S.Y."/>
        </authorList>
    </citation>
    <scope>NUCLEOTIDE SEQUENCE [LARGE SCALE GENOMIC DNA]</scope>
    <source>
        <strain evidence="7 8">NIES-2499</strain>
    </source>
</reference>
<dbReference type="PANTHER" id="PTHR12792">
    <property type="entry name" value="EXTRA SPINDLE POLES 1-RELATED"/>
    <property type="match status" value="1"/>
</dbReference>
<dbReference type="GO" id="GO:0051307">
    <property type="term" value="P:meiotic chromosome separation"/>
    <property type="evidence" value="ECO:0007669"/>
    <property type="project" value="TreeGrafter"/>
</dbReference>
<dbReference type="InterPro" id="IPR005314">
    <property type="entry name" value="Peptidase_C50"/>
</dbReference>
<dbReference type="OrthoDB" id="10255632at2759"/>
<feature type="region of interest" description="Disordered" evidence="5">
    <location>
        <begin position="1057"/>
        <end position="1086"/>
    </location>
</feature>
<feature type="compositionally biased region" description="Polar residues" evidence="5">
    <location>
        <begin position="1257"/>
        <end position="1272"/>
    </location>
</feature>
<comment type="catalytic activity">
    <reaction evidence="1">
        <text>All bonds known to be hydrolyzed by this endopeptidase have arginine in P1 and an acidic residue in P4. P6 is often occupied by an acidic residue or by a hydroxy-amino-acid residue, the phosphorylation of which enhances cleavage.</text>
        <dbReference type="EC" id="3.4.22.49"/>
    </reaction>
</comment>
<keyword evidence="3" id="KW-0378">Hydrolase</keyword>
<gene>
    <name evidence="7" type="ORF">CEUSTIGMA_g285.t1</name>
</gene>
<feature type="region of interest" description="Disordered" evidence="5">
    <location>
        <begin position="1011"/>
        <end position="1034"/>
    </location>
</feature>
<evidence type="ECO:0000259" key="6">
    <source>
        <dbReference type="PROSITE" id="PS51700"/>
    </source>
</evidence>
<dbReference type="PROSITE" id="PS51700">
    <property type="entry name" value="SEPARIN"/>
    <property type="match status" value="1"/>
</dbReference>
<dbReference type="GO" id="GO:0004197">
    <property type="term" value="F:cysteine-type endopeptidase activity"/>
    <property type="evidence" value="ECO:0007669"/>
    <property type="project" value="InterPro"/>
</dbReference>
<feature type="region of interest" description="Disordered" evidence="5">
    <location>
        <begin position="120"/>
        <end position="154"/>
    </location>
</feature>
<evidence type="ECO:0000313" key="8">
    <source>
        <dbReference type="Proteomes" id="UP000232323"/>
    </source>
</evidence>
<dbReference type="InterPro" id="IPR030397">
    <property type="entry name" value="SEPARIN_core_dom"/>
</dbReference>
<evidence type="ECO:0000313" key="7">
    <source>
        <dbReference type="EMBL" id="GAX72830.1"/>
    </source>
</evidence>
<feature type="domain" description="Peptidase C50" evidence="6">
    <location>
        <begin position="1357"/>
        <end position="1452"/>
    </location>
</feature>
<keyword evidence="4" id="KW-0159">Chromosome partition</keyword>
<organism evidence="7 8">
    <name type="scientific">Chlamydomonas eustigma</name>
    <dbReference type="NCBI Taxonomy" id="1157962"/>
    <lineage>
        <taxon>Eukaryota</taxon>
        <taxon>Viridiplantae</taxon>
        <taxon>Chlorophyta</taxon>
        <taxon>core chlorophytes</taxon>
        <taxon>Chlorophyceae</taxon>
        <taxon>CS clade</taxon>
        <taxon>Chlamydomonadales</taxon>
        <taxon>Chlamydomonadaceae</taxon>
        <taxon>Chlamydomonas</taxon>
    </lineage>
</organism>